<evidence type="ECO:0000256" key="7">
    <source>
        <dbReference type="RuleBase" id="RU000682"/>
    </source>
</evidence>
<dbReference type="GO" id="GO:0009948">
    <property type="term" value="P:anterior/posterior axis specification"/>
    <property type="evidence" value="ECO:0007669"/>
    <property type="project" value="TreeGrafter"/>
</dbReference>
<evidence type="ECO:0000256" key="6">
    <source>
        <dbReference type="PROSITE-ProRule" id="PRU00108"/>
    </source>
</evidence>
<dbReference type="CDD" id="cd00086">
    <property type="entry name" value="homeodomain"/>
    <property type="match status" value="1"/>
</dbReference>
<dbReference type="InterPro" id="IPR001356">
    <property type="entry name" value="HD"/>
</dbReference>
<dbReference type="SUPFAM" id="SSF46689">
    <property type="entry name" value="Homeodomain-like"/>
    <property type="match status" value="1"/>
</dbReference>
<reference evidence="11" key="1">
    <citation type="submission" date="2022-11" db="UniProtKB">
        <authorList>
            <consortium name="WormBaseParasite"/>
        </authorList>
    </citation>
    <scope>IDENTIFICATION</scope>
</reference>
<comment type="subcellular location">
    <subcellularLocation>
        <location evidence="1 6 7">Nucleus</location>
    </subcellularLocation>
</comment>
<feature type="domain" description="Homeobox" evidence="9">
    <location>
        <begin position="384"/>
        <end position="444"/>
    </location>
</feature>
<feature type="region of interest" description="Disordered" evidence="8">
    <location>
        <begin position="306"/>
        <end position="345"/>
    </location>
</feature>
<feature type="region of interest" description="Disordered" evidence="8">
    <location>
        <begin position="1"/>
        <end position="48"/>
    </location>
</feature>
<dbReference type="Gene3D" id="1.10.10.60">
    <property type="entry name" value="Homeodomain-like"/>
    <property type="match status" value="1"/>
</dbReference>
<evidence type="ECO:0000313" key="10">
    <source>
        <dbReference type="Proteomes" id="UP000887572"/>
    </source>
</evidence>
<dbReference type="SMART" id="SM00389">
    <property type="entry name" value="HOX"/>
    <property type="match status" value="1"/>
</dbReference>
<evidence type="ECO:0000256" key="8">
    <source>
        <dbReference type="SAM" id="MobiDB-lite"/>
    </source>
</evidence>
<feature type="DNA-binding region" description="Homeobox" evidence="6">
    <location>
        <begin position="386"/>
        <end position="445"/>
    </location>
</feature>
<feature type="compositionally biased region" description="Basic and acidic residues" evidence="8">
    <location>
        <begin position="331"/>
        <end position="341"/>
    </location>
</feature>
<feature type="compositionally biased region" description="Low complexity" evidence="8">
    <location>
        <begin position="308"/>
        <end position="317"/>
    </location>
</feature>
<dbReference type="InterPro" id="IPR047152">
    <property type="entry name" value="Caudal_homeobox"/>
</dbReference>
<evidence type="ECO:0000256" key="3">
    <source>
        <dbReference type="ARBA" id="ARBA00023125"/>
    </source>
</evidence>
<keyword evidence="4 6" id="KW-0371">Homeobox</keyword>
<organism evidence="10 11">
    <name type="scientific">Globodera rostochiensis</name>
    <name type="common">Golden nematode worm</name>
    <name type="synonym">Heterodera rostochiensis</name>
    <dbReference type="NCBI Taxonomy" id="31243"/>
    <lineage>
        <taxon>Eukaryota</taxon>
        <taxon>Metazoa</taxon>
        <taxon>Ecdysozoa</taxon>
        <taxon>Nematoda</taxon>
        <taxon>Chromadorea</taxon>
        <taxon>Rhabditida</taxon>
        <taxon>Tylenchina</taxon>
        <taxon>Tylenchomorpha</taxon>
        <taxon>Tylenchoidea</taxon>
        <taxon>Heteroderidae</taxon>
        <taxon>Heteroderinae</taxon>
        <taxon>Globodera</taxon>
    </lineage>
</organism>
<dbReference type="PROSITE" id="PS00027">
    <property type="entry name" value="HOMEOBOX_1"/>
    <property type="match status" value="1"/>
</dbReference>
<keyword evidence="10" id="KW-1185">Reference proteome</keyword>
<dbReference type="PANTHER" id="PTHR24332">
    <property type="entry name" value="HOMEOBOX PROTEIN CDX"/>
    <property type="match status" value="1"/>
</dbReference>
<evidence type="ECO:0000313" key="11">
    <source>
        <dbReference type="WBParaSite" id="Gr19_v10_g4227.t1"/>
    </source>
</evidence>
<evidence type="ECO:0000256" key="4">
    <source>
        <dbReference type="ARBA" id="ARBA00023155"/>
    </source>
</evidence>
<dbReference type="Pfam" id="PF00046">
    <property type="entry name" value="Homeodomain"/>
    <property type="match status" value="1"/>
</dbReference>
<name>A0A914HT48_GLORO</name>
<dbReference type="InterPro" id="IPR009057">
    <property type="entry name" value="Homeodomain-like_sf"/>
</dbReference>
<proteinExistence type="inferred from homology"/>
<evidence type="ECO:0000259" key="9">
    <source>
        <dbReference type="PROSITE" id="PS50071"/>
    </source>
</evidence>
<evidence type="ECO:0000256" key="5">
    <source>
        <dbReference type="ARBA" id="ARBA00023242"/>
    </source>
</evidence>
<evidence type="ECO:0000256" key="1">
    <source>
        <dbReference type="ARBA" id="ARBA00004123"/>
    </source>
</evidence>
<dbReference type="GO" id="GO:0030154">
    <property type="term" value="P:cell differentiation"/>
    <property type="evidence" value="ECO:0007669"/>
    <property type="project" value="TreeGrafter"/>
</dbReference>
<dbReference type="PANTHER" id="PTHR24332:SF9">
    <property type="entry name" value="HOMEOTIC PROTEIN CAUDAL"/>
    <property type="match status" value="1"/>
</dbReference>
<feature type="compositionally biased region" description="Low complexity" evidence="8">
    <location>
        <begin position="1"/>
        <end position="17"/>
    </location>
</feature>
<dbReference type="GO" id="GO:0005634">
    <property type="term" value="C:nucleus"/>
    <property type="evidence" value="ECO:0007669"/>
    <property type="project" value="UniProtKB-SubCell"/>
</dbReference>
<dbReference type="PROSITE" id="PS50071">
    <property type="entry name" value="HOMEOBOX_2"/>
    <property type="match status" value="1"/>
</dbReference>
<evidence type="ECO:0000256" key="2">
    <source>
        <dbReference type="ARBA" id="ARBA00010341"/>
    </source>
</evidence>
<accession>A0A914HT48</accession>
<dbReference type="AlphaFoldDB" id="A0A914HT48"/>
<dbReference type="GO" id="GO:0000977">
    <property type="term" value="F:RNA polymerase II transcription regulatory region sequence-specific DNA binding"/>
    <property type="evidence" value="ECO:0007669"/>
    <property type="project" value="TreeGrafter"/>
</dbReference>
<dbReference type="Proteomes" id="UP000887572">
    <property type="component" value="Unplaced"/>
</dbReference>
<dbReference type="GO" id="GO:0009887">
    <property type="term" value="P:animal organ morphogenesis"/>
    <property type="evidence" value="ECO:0007669"/>
    <property type="project" value="TreeGrafter"/>
</dbReference>
<protein>
    <submittedName>
        <fullName evidence="11">Homeobox domain-containing protein</fullName>
    </submittedName>
</protein>
<dbReference type="InterPro" id="IPR017970">
    <property type="entry name" value="Homeobox_CS"/>
</dbReference>
<comment type="similarity">
    <text evidence="2">Belongs to the Caudal homeobox family.</text>
</comment>
<keyword evidence="3 6" id="KW-0238">DNA-binding</keyword>
<dbReference type="WBParaSite" id="Gr19_v10_g4227.t1">
    <property type="protein sequence ID" value="Gr19_v10_g4227.t1"/>
    <property type="gene ID" value="Gr19_v10_g4227"/>
</dbReference>
<sequence>MLKNANSDSTNSCNDNNIIPLFHPPSPNSNSSIPPFQCQFPAKTPKDEQQLSVAFGGPQICNNGTFPLAERSAAPPEHHTAIEQNLCQRSAHSAAAQMAHAMAQQLAASVYGPNSSAKLDAPHCAQFLPPSSDRLAAPSHCSTSSGINAFLPFGPTAVVQPSSHPSSSYRASELPQPVVPYPVSASTSTSGAPPSLAPIRPNNTIAAQLESSATFFTTAAMMQQQQQQNNASGGSMYHHPNFVQHSPCVVDTSCSSSSTYSTCFNPSNCAPSSAVFFPHMPNEFYGYYHPQCRPFLQHLGAAVVPNNSSTSSSSTSSELEHGGTAAVHVSRWRDSEEERRGLSGQAVTATAAAAIRRAESGTFPGLCPQPRHAVGPGTNNVRVRTKDTYRVVYSECQRLELEREFTTQKFISSERKAALSARLRLTERQIKIWFQNRRAKERRHERRFQTSTINF</sequence>
<dbReference type="GO" id="GO:0000981">
    <property type="term" value="F:DNA-binding transcription factor activity, RNA polymerase II-specific"/>
    <property type="evidence" value="ECO:0007669"/>
    <property type="project" value="InterPro"/>
</dbReference>
<keyword evidence="5 6" id="KW-0539">Nucleus</keyword>